<dbReference type="SUPFAM" id="SSF48452">
    <property type="entry name" value="TPR-like"/>
    <property type="match status" value="2"/>
</dbReference>
<keyword evidence="5" id="KW-0326">Glycosidase</keyword>
<dbReference type="PANTHER" id="PTHR37423:SF2">
    <property type="entry name" value="MEMBRANE-BOUND LYTIC MUREIN TRANSGLYCOSYLASE C"/>
    <property type="match status" value="1"/>
</dbReference>
<gene>
    <name evidence="5" type="ORF">HDF08_000955</name>
</gene>
<dbReference type="Gene3D" id="1.25.40.10">
    <property type="entry name" value="Tetratricopeptide repeat domain"/>
    <property type="match status" value="2"/>
</dbReference>
<organism evidence="5 6">
    <name type="scientific">Tunturiibacter lichenicola</name>
    <dbReference type="NCBI Taxonomy" id="2051959"/>
    <lineage>
        <taxon>Bacteria</taxon>
        <taxon>Pseudomonadati</taxon>
        <taxon>Acidobacteriota</taxon>
        <taxon>Terriglobia</taxon>
        <taxon>Terriglobales</taxon>
        <taxon>Acidobacteriaceae</taxon>
        <taxon>Tunturiibacter</taxon>
    </lineage>
</organism>
<feature type="compositionally biased region" description="Low complexity" evidence="2">
    <location>
        <begin position="64"/>
        <end position="105"/>
    </location>
</feature>
<feature type="signal peptide" evidence="3">
    <location>
        <begin position="1"/>
        <end position="34"/>
    </location>
</feature>
<keyword evidence="3" id="KW-0732">Signal</keyword>
<proteinExistence type="inferred from homology"/>
<dbReference type="SUPFAM" id="SSF53955">
    <property type="entry name" value="Lysozyme-like"/>
    <property type="match status" value="1"/>
</dbReference>
<comment type="similarity">
    <text evidence="1">Belongs to the transglycosylase Slt family.</text>
</comment>
<dbReference type="GO" id="GO:0016020">
    <property type="term" value="C:membrane"/>
    <property type="evidence" value="ECO:0007669"/>
    <property type="project" value="InterPro"/>
</dbReference>
<dbReference type="GO" id="GO:0008933">
    <property type="term" value="F:peptidoglycan lytic transglycosylase activity"/>
    <property type="evidence" value="ECO:0007669"/>
    <property type="project" value="InterPro"/>
</dbReference>
<evidence type="ECO:0000256" key="1">
    <source>
        <dbReference type="ARBA" id="ARBA00007734"/>
    </source>
</evidence>
<dbReference type="EMBL" id="JACCCU010000001">
    <property type="protein sequence ID" value="NYF88888.1"/>
    <property type="molecule type" value="Genomic_DNA"/>
</dbReference>
<evidence type="ECO:0000259" key="4">
    <source>
        <dbReference type="Pfam" id="PF01464"/>
    </source>
</evidence>
<comment type="caution">
    <text evidence="5">The sequence shown here is derived from an EMBL/GenBank/DDBJ whole genome shotgun (WGS) entry which is preliminary data.</text>
</comment>
<dbReference type="EC" id="3.2.1.-" evidence="5"/>
<feature type="region of interest" description="Disordered" evidence="2">
    <location>
        <begin position="45"/>
        <end position="119"/>
    </location>
</feature>
<feature type="compositionally biased region" description="Basic residues" evidence="2">
    <location>
        <begin position="106"/>
        <end position="115"/>
    </location>
</feature>
<evidence type="ECO:0000256" key="3">
    <source>
        <dbReference type="SAM" id="SignalP"/>
    </source>
</evidence>
<evidence type="ECO:0000313" key="5">
    <source>
        <dbReference type="EMBL" id="NYF88888.1"/>
    </source>
</evidence>
<dbReference type="InterPro" id="IPR023346">
    <property type="entry name" value="Lysozyme-like_dom_sf"/>
</dbReference>
<feature type="chain" id="PRO_5032612359" evidence="3">
    <location>
        <begin position="35"/>
        <end position="819"/>
    </location>
</feature>
<dbReference type="AlphaFoldDB" id="A0A852V7B8"/>
<name>A0A852V7B8_9BACT</name>
<protein>
    <submittedName>
        <fullName evidence="5">Soluble lytic murein transglycosylase</fullName>
        <ecNumber evidence="5">3.2.1.-</ecNumber>
    </submittedName>
</protein>
<dbReference type="CDD" id="cd13401">
    <property type="entry name" value="Slt70-like"/>
    <property type="match status" value="1"/>
</dbReference>
<dbReference type="Proteomes" id="UP000564385">
    <property type="component" value="Unassembled WGS sequence"/>
</dbReference>
<dbReference type="GO" id="GO:0000270">
    <property type="term" value="P:peptidoglycan metabolic process"/>
    <property type="evidence" value="ECO:0007669"/>
    <property type="project" value="InterPro"/>
</dbReference>
<keyword evidence="5" id="KW-0378">Hydrolase</keyword>
<feature type="domain" description="Transglycosylase SLT" evidence="4">
    <location>
        <begin position="676"/>
        <end position="783"/>
    </location>
</feature>
<dbReference type="GO" id="GO:0016798">
    <property type="term" value="F:hydrolase activity, acting on glycosyl bonds"/>
    <property type="evidence" value="ECO:0007669"/>
    <property type="project" value="UniProtKB-KW"/>
</dbReference>
<reference evidence="5 6" key="1">
    <citation type="submission" date="2020-07" db="EMBL/GenBank/DDBJ databases">
        <title>Genomic Encyclopedia of Type Strains, Phase IV (KMG-V): Genome sequencing to study the core and pangenomes of soil and plant-associated prokaryotes.</title>
        <authorList>
            <person name="Whitman W."/>
        </authorList>
    </citation>
    <scope>NUCLEOTIDE SEQUENCE [LARGE SCALE GENOMIC DNA]</scope>
    <source>
        <strain evidence="5 6">M8UP22</strain>
    </source>
</reference>
<evidence type="ECO:0000313" key="6">
    <source>
        <dbReference type="Proteomes" id="UP000564385"/>
    </source>
</evidence>
<evidence type="ECO:0000256" key="2">
    <source>
        <dbReference type="SAM" id="MobiDB-lite"/>
    </source>
</evidence>
<dbReference type="Gene3D" id="1.10.530.10">
    <property type="match status" value="1"/>
</dbReference>
<dbReference type="PANTHER" id="PTHR37423">
    <property type="entry name" value="SOLUBLE LYTIC MUREIN TRANSGLYCOSYLASE-RELATED"/>
    <property type="match status" value="1"/>
</dbReference>
<dbReference type="InterPro" id="IPR008258">
    <property type="entry name" value="Transglycosylase_SLT_dom_1"/>
</dbReference>
<dbReference type="PROSITE" id="PS00922">
    <property type="entry name" value="TRANSGLYCOSYLASE"/>
    <property type="match status" value="1"/>
</dbReference>
<dbReference type="InterPro" id="IPR000189">
    <property type="entry name" value="Transglyc_AS"/>
</dbReference>
<dbReference type="Pfam" id="PF01464">
    <property type="entry name" value="SLT"/>
    <property type="match status" value="1"/>
</dbReference>
<dbReference type="InterPro" id="IPR011990">
    <property type="entry name" value="TPR-like_helical_dom_sf"/>
</dbReference>
<sequence length="819" mass="88726">MGWRNKGTMVTIGGKVWLAVVAAASIGMSVPCSAGYTVGQAQATTPATAQSKPQSKKAPKTPPKSGTSSAGAGKASGSKTKGASGKARAGASGKTSGSKTTGKKGTASRKRHVVSRKPTAQTIRLTSAFKASELLRPMAQQLAATRSAAAYSGVEAYARQHPGEGAAAAYLALGHAAMLDHRYDDAVGSYRQANVSGTALDDYADCLGAQAAIQGGHGADAYGLLDRFAERHPESIFDASAPVLLANAHLQQNDPQGALKVLVPLVDSAQASHVDFRYALARAYQASGDTAHAASIYSRIYAGFPLSVEASQARTQLQAMNTPPTAAERKVHADQLFNAKRYAEAGEEYHSIERDGSGLSVADHDALLIYAAASDMRLKKISRREVEKLPDTKDDSAALKLYLLAELSRNENDQSAHDALIAQMVRDFPTSRWLEEALYSGGNMYLLKHDAQQATYHYALLVKLFPKSLYAPSAHWRAAWMNYRQHNYAEAARLMEEQIQMFGGGIEIPGALYWRGRIYEDEEKNFGQAANYYRALSGSYINSYYAGLARQRLNVLKAQTASVAPAAALSAVHVPVVPELTGELPENEPHLIKARLLANAALNEYIGPEIQASETSSEWGALAQAEIYSSYGETTRAIQSMKHSGISFFSLPLDEVPTVYWKLLFPQPYWADLTASSRKNGLDPFLVASLIRQESEFNAGVVSHANAWGLMQLLPSVGKAAAKKQGIKHFDANMLLNPATNLQLGTLNLREVMDRFGGQAEYALAAYNAGDVPVRQWMEVGDYKDIAEFVESIPYSETREYVQAILRNREIYRALYAVQ</sequence>
<accession>A0A852V7B8</accession>